<dbReference type="GO" id="GO:0008236">
    <property type="term" value="F:serine-type peptidase activity"/>
    <property type="evidence" value="ECO:0007669"/>
    <property type="project" value="InterPro"/>
</dbReference>
<dbReference type="VEuPathDB" id="FungiDB:EYZ11_005133"/>
<dbReference type="EMBL" id="SOSA01000160">
    <property type="protein sequence ID" value="THC95365.1"/>
    <property type="molecule type" value="Genomic_DNA"/>
</dbReference>
<gene>
    <name evidence="5" type="ORF">ATNIH1004_008984</name>
    <name evidence="6" type="ORF">EYZ11_005133</name>
</gene>
<dbReference type="Proteomes" id="UP000308092">
    <property type="component" value="Unassembled WGS sequence"/>
</dbReference>
<dbReference type="Pfam" id="PF23658">
    <property type="entry name" value="PDZ_CPAF_rel"/>
    <property type="match status" value="1"/>
</dbReference>
<dbReference type="Pfam" id="PF03572">
    <property type="entry name" value="Peptidase_S41"/>
    <property type="match status" value="1"/>
</dbReference>
<evidence type="ECO:0000256" key="2">
    <source>
        <dbReference type="SAM" id="SignalP"/>
    </source>
</evidence>
<protein>
    <submittedName>
        <fullName evidence="6">Uncharacterized protein</fullName>
    </submittedName>
</protein>
<feature type="domain" description="Tail specific protease" evidence="3">
    <location>
        <begin position="340"/>
        <end position="404"/>
    </location>
</feature>
<evidence type="ECO:0000259" key="4">
    <source>
        <dbReference type="Pfam" id="PF23658"/>
    </source>
</evidence>
<dbReference type="GO" id="GO:0006508">
    <property type="term" value="P:proteolysis"/>
    <property type="evidence" value="ECO:0007669"/>
    <property type="project" value="InterPro"/>
</dbReference>
<keyword evidence="7" id="KW-1185">Reference proteome</keyword>
<dbReference type="STRING" id="1220188.A0A4S3JJB2"/>
<dbReference type="AlphaFoldDB" id="A0A4S3JJB2"/>
<dbReference type="OrthoDB" id="27214at2759"/>
<feature type="signal peptide" evidence="2">
    <location>
        <begin position="1"/>
        <end position="21"/>
    </location>
</feature>
<dbReference type="SUPFAM" id="SSF52096">
    <property type="entry name" value="ClpP/crotonase"/>
    <property type="match status" value="1"/>
</dbReference>
<evidence type="ECO:0000313" key="6">
    <source>
        <dbReference type="EMBL" id="THC95365.1"/>
    </source>
</evidence>
<evidence type="ECO:0000313" key="5">
    <source>
        <dbReference type="EMBL" id="KAA8644776.1"/>
    </source>
</evidence>
<sequence length="734" mass="81106">MRFLGVTVALVALAAAQGSYGTTSSTSSSTASDTSEPCARVSHLLRNSDSDYIPAEIAYKCLASVPVAVEADQKLIDELKLLWEWHSEVGWLKNPPSSWELGSVDLLAELDKIRENLGSYGSEYDVQLAIQKLAIRTGNFHFNYQPDILQVFSFYRSFAIATVSEDGTKMPLTYVAEDLILKEDDDSIRISPISMVNGQDVQKFLNWVASASQYTDPDARYNNVMYKANQISSAGSFRNQESYQGPVSNVTFANGTSQVFTNLAYSNLDFTEVTSGKTFFQQFCTGKVSGIETLLSSKKSPPHRWSKRQTILHDDYPKPVVEHSRGAVAGYFMTISGFTDVAVLKIISFDPEDDTLSEFQKTVKQFLAKCTQANKKKLIIDLRENGGGSTSLLLDTFMQLFPDITPFSGQRYRAQEQFKLIGDTVSALWNNKRGRALANFQTAMDQGFSSDLRYWTYWNFLDTNGETFSTWDDLYGPHEFNGDNFTSIIRYNLSNSNPTSVLVPNFTFLEHSSTSTPPFKADNIVIFSDGLCGSSCASFHEELKNIAGVKAVAVGGRAQTGPMQTIGGTKGGEVIPLVSVSFGVSQLLNLTNILSTGDLDQPIIQRLLNTDQVFNRAGDTISRLQVQDQVRKGDKSQTPLQYIYEAADCRLWYTAKMLLNPEEAWAAAWNAHTERTMCVEGSTNHSSSISGGFKPYGPRPLDGEMDDDEESVAPVSRPTCLLIMAVVTVIALVL</sequence>
<evidence type="ECO:0000259" key="3">
    <source>
        <dbReference type="Pfam" id="PF03572"/>
    </source>
</evidence>
<evidence type="ECO:0000313" key="7">
    <source>
        <dbReference type="Proteomes" id="UP000308092"/>
    </source>
</evidence>
<dbReference type="InterPro" id="IPR005151">
    <property type="entry name" value="Tail-specific_protease"/>
</dbReference>
<comment type="caution">
    <text evidence="6">The sequence shown here is derived from an EMBL/GenBank/DDBJ whole genome shotgun (WGS) entry which is preliminary data.</text>
</comment>
<feature type="region of interest" description="Disordered" evidence="1">
    <location>
        <begin position="689"/>
        <end position="710"/>
    </location>
</feature>
<dbReference type="InterPro" id="IPR029045">
    <property type="entry name" value="ClpP/crotonase-like_dom_sf"/>
</dbReference>
<dbReference type="EMBL" id="QUQM01000006">
    <property type="protein sequence ID" value="KAA8644776.1"/>
    <property type="molecule type" value="Genomic_DNA"/>
</dbReference>
<dbReference type="InterPro" id="IPR052766">
    <property type="entry name" value="S41A_metabolite_peptidase"/>
</dbReference>
<dbReference type="Proteomes" id="UP000324241">
    <property type="component" value="Unassembled WGS sequence"/>
</dbReference>
<accession>A0A4S3JJB2</accession>
<dbReference type="Gene3D" id="3.90.226.10">
    <property type="entry name" value="2-enoyl-CoA Hydratase, Chain A, domain 1"/>
    <property type="match status" value="1"/>
</dbReference>
<reference evidence="6 7" key="1">
    <citation type="submission" date="2019-03" db="EMBL/GenBank/DDBJ databases">
        <title>The genome sequence of a newly discovered highly antifungal drug resistant Aspergillus species, Aspergillus tanneri NIH 1004.</title>
        <authorList>
            <person name="Mounaud S."/>
            <person name="Singh I."/>
            <person name="Joardar V."/>
            <person name="Pakala S."/>
            <person name="Pakala S."/>
            <person name="Venepally P."/>
            <person name="Hoover J."/>
            <person name="Nierman W."/>
            <person name="Chung J."/>
            <person name="Losada L."/>
        </authorList>
    </citation>
    <scope>NUCLEOTIDE SEQUENCE [LARGE SCALE GENOMIC DNA]</scope>
    <source>
        <strain evidence="6 7">NIH1004</strain>
    </source>
</reference>
<name>A0A4S3JJB2_9EURO</name>
<proteinExistence type="predicted"/>
<keyword evidence="2" id="KW-0732">Signal</keyword>
<dbReference type="GeneID" id="54331686"/>
<evidence type="ECO:0000313" key="8">
    <source>
        <dbReference type="Proteomes" id="UP000324241"/>
    </source>
</evidence>
<reference evidence="5 8" key="2">
    <citation type="submission" date="2019-08" db="EMBL/GenBank/DDBJ databases">
        <title>The genome sequence of a newly discovered highly antifungal drug resistant Aspergillus species, Aspergillus tanneri NIH 1004.</title>
        <authorList>
            <person name="Mounaud S."/>
            <person name="Singh I."/>
            <person name="Joardar V."/>
            <person name="Pakala S."/>
            <person name="Pakala S."/>
            <person name="Venepally P."/>
            <person name="Chung J.K."/>
            <person name="Losada L."/>
            <person name="Nierman W.C."/>
        </authorList>
    </citation>
    <scope>NUCLEOTIDE SEQUENCE [LARGE SCALE GENOMIC DNA]</scope>
    <source>
        <strain evidence="5 8">NIH1004</strain>
    </source>
</reference>
<organism evidence="6 7">
    <name type="scientific">Aspergillus tanneri</name>
    <dbReference type="NCBI Taxonomy" id="1220188"/>
    <lineage>
        <taxon>Eukaryota</taxon>
        <taxon>Fungi</taxon>
        <taxon>Dikarya</taxon>
        <taxon>Ascomycota</taxon>
        <taxon>Pezizomycotina</taxon>
        <taxon>Eurotiomycetes</taxon>
        <taxon>Eurotiomycetidae</taxon>
        <taxon>Eurotiales</taxon>
        <taxon>Aspergillaceae</taxon>
        <taxon>Aspergillus</taxon>
        <taxon>Aspergillus subgen. Circumdati</taxon>
    </lineage>
</organism>
<feature type="domain" description="CPAF-like PDZ" evidence="4">
    <location>
        <begin position="153"/>
        <end position="270"/>
    </location>
</feature>
<dbReference type="PANTHER" id="PTHR37049:SF4">
    <property type="entry name" value="RHODANESE DOMAIN-CONTAINING PROTEIN"/>
    <property type="match status" value="1"/>
</dbReference>
<dbReference type="InterPro" id="IPR056186">
    <property type="entry name" value="PDZ_CPAF-rel"/>
</dbReference>
<dbReference type="PANTHER" id="PTHR37049">
    <property type="entry name" value="PEPTIDASE S41 FAMILY PROTEIN"/>
    <property type="match status" value="1"/>
</dbReference>
<dbReference type="RefSeq" id="XP_033424137.1">
    <property type="nucleotide sequence ID" value="XM_033573585.1"/>
</dbReference>
<evidence type="ECO:0000256" key="1">
    <source>
        <dbReference type="SAM" id="MobiDB-lite"/>
    </source>
</evidence>
<feature type="chain" id="PRO_5044089225" evidence="2">
    <location>
        <begin position="22"/>
        <end position="734"/>
    </location>
</feature>